<dbReference type="RefSeq" id="XP_022483091.1">
    <property type="nucleotide sequence ID" value="XM_022637043.1"/>
</dbReference>
<dbReference type="OrthoDB" id="5098281at2759"/>
<dbReference type="EMBL" id="LXJU01000039">
    <property type="protein sequence ID" value="OGE47633.1"/>
    <property type="molecule type" value="Genomic_DNA"/>
</dbReference>
<organism evidence="1 2">
    <name type="scientific">Penicillium arizonense</name>
    <dbReference type="NCBI Taxonomy" id="1835702"/>
    <lineage>
        <taxon>Eukaryota</taxon>
        <taxon>Fungi</taxon>
        <taxon>Dikarya</taxon>
        <taxon>Ascomycota</taxon>
        <taxon>Pezizomycotina</taxon>
        <taxon>Eurotiomycetes</taxon>
        <taxon>Eurotiomycetidae</taxon>
        <taxon>Eurotiales</taxon>
        <taxon>Aspergillaceae</taxon>
        <taxon>Penicillium</taxon>
    </lineage>
</organism>
<keyword evidence="2" id="KW-1185">Reference proteome</keyword>
<dbReference type="GeneID" id="34581777"/>
<dbReference type="AlphaFoldDB" id="A0A1F5L329"/>
<evidence type="ECO:0000313" key="2">
    <source>
        <dbReference type="Proteomes" id="UP000177622"/>
    </source>
</evidence>
<proteinExistence type="predicted"/>
<dbReference type="Proteomes" id="UP000177622">
    <property type="component" value="Unassembled WGS sequence"/>
</dbReference>
<accession>A0A1F5L329</accession>
<evidence type="ECO:0000313" key="1">
    <source>
        <dbReference type="EMBL" id="OGE47633.1"/>
    </source>
</evidence>
<gene>
    <name evidence="1" type="ORF">PENARI_c039G08744</name>
</gene>
<protein>
    <submittedName>
        <fullName evidence="1">Uncharacterized protein</fullName>
    </submittedName>
</protein>
<reference evidence="1 2" key="1">
    <citation type="journal article" date="2016" name="Sci. Rep.">
        <title>Penicillium arizonense, a new, genome sequenced fungal species, reveals a high chemical diversity in secreted metabolites.</title>
        <authorList>
            <person name="Grijseels S."/>
            <person name="Nielsen J.C."/>
            <person name="Randelovic M."/>
            <person name="Nielsen J."/>
            <person name="Nielsen K.F."/>
            <person name="Workman M."/>
            <person name="Frisvad J.C."/>
        </authorList>
    </citation>
    <scope>NUCLEOTIDE SEQUENCE [LARGE SCALE GENOMIC DNA]</scope>
    <source>
        <strain evidence="1 2">CBS 141311</strain>
    </source>
</reference>
<dbReference type="STRING" id="1835702.A0A1F5L329"/>
<sequence>MPSNSTCPAIVHVRDFVEHVEPDPTRPEDVEQEEIPTLVRYFDEGNQSDHYKPNTFIYSSGSFLTISSEDEEFHIIIHAHTLNRHPGNEEDTEKYFMHCPEAAQPTVALLGVVLERGGPLNRGPTLLHYRLQTTVYNSARTYHIFPVTAYFKNGQRWVSHH</sequence>
<name>A0A1F5L329_PENAI</name>
<comment type="caution">
    <text evidence="1">The sequence shown here is derived from an EMBL/GenBank/DDBJ whole genome shotgun (WGS) entry which is preliminary data.</text>
</comment>